<evidence type="ECO:0000313" key="2">
    <source>
        <dbReference type="EMBL" id="ALC37952.1"/>
    </source>
</evidence>
<gene>
    <name evidence="2" type="ORF">Dbus_chr2Lg37</name>
</gene>
<feature type="signal peptide" evidence="1">
    <location>
        <begin position="1"/>
        <end position="20"/>
    </location>
</feature>
<dbReference type="AlphaFoldDB" id="A0A0M4E617"/>
<accession>A0A0M4E617</accession>
<keyword evidence="1" id="KW-0732">Signal</keyword>
<proteinExistence type="predicted"/>
<dbReference type="EMBL" id="CP012523">
    <property type="protein sequence ID" value="ALC37952.1"/>
    <property type="molecule type" value="Genomic_DNA"/>
</dbReference>
<dbReference type="SUPFAM" id="SSF50814">
    <property type="entry name" value="Lipocalins"/>
    <property type="match status" value="1"/>
</dbReference>
<reference evidence="2 3" key="1">
    <citation type="submission" date="2015-08" db="EMBL/GenBank/DDBJ databases">
        <title>Ancestral chromatin configuration constrains chromatin evolution on differentiating sex chromosomes in Drosophila.</title>
        <authorList>
            <person name="Zhou Q."/>
            <person name="Bachtrog D."/>
        </authorList>
    </citation>
    <scope>NUCLEOTIDE SEQUENCE [LARGE SCALE GENOMIC DNA]</scope>
    <source>
        <tissue evidence="2">Whole larvae</tissue>
    </source>
</reference>
<dbReference type="Gene3D" id="2.40.128.20">
    <property type="match status" value="1"/>
</dbReference>
<dbReference type="InterPro" id="IPR012674">
    <property type="entry name" value="Calycin"/>
</dbReference>
<dbReference type="OrthoDB" id="565904at2759"/>
<organism evidence="2 3">
    <name type="scientific">Drosophila busckii</name>
    <name type="common">Fruit fly</name>
    <dbReference type="NCBI Taxonomy" id="30019"/>
    <lineage>
        <taxon>Eukaryota</taxon>
        <taxon>Metazoa</taxon>
        <taxon>Ecdysozoa</taxon>
        <taxon>Arthropoda</taxon>
        <taxon>Hexapoda</taxon>
        <taxon>Insecta</taxon>
        <taxon>Pterygota</taxon>
        <taxon>Neoptera</taxon>
        <taxon>Endopterygota</taxon>
        <taxon>Diptera</taxon>
        <taxon>Brachycera</taxon>
        <taxon>Muscomorpha</taxon>
        <taxon>Ephydroidea</taxon>
        <taxon>Drosophilidae</taxon>
        <taxon>Drosophila</taxon>
    </lineage>
</organism>
<feature type="chain" id="PRO_5005792851" evidence="1">
    <location>
        <begin position="21"/>
        <end position="161"/>
    </location>
</feature>
<sequence length="161" mass="18263">MWSLKCKVFMMLMIARQVLALLVEKGTCPENITALSDFDMDRFRGRWYTYSSLLNLKNNTPECAYVEFIKRANGSYFAKASEINQRTNTIKLSYHGIGRIEPKLGTYEITSRSSSSVNLMCDLLRFFGFKVSNFRVGYDTNSSSHTQGGNDTYCTEAGPVI</sequence>
<evidence type="ECO:0000256" key="1">
    <source>
        <dbReference type="SAM" id="SignalP"/>
    </source>
</evidence>
<protein>
    <submittedName>
        <fullName evidence="2">CG31659</fullName>
    </submittedName>
</protein>
<evidence type="ECO:0000313" key="3">
    <source>
        <dbReference type="Proteomes" id="UP000494163"/>
    </source>
</evidence>
<keyword evidence="3" id="KW-1185">Reference proteome</keyword>
<dbReference type="Proteomes" id="UP000494163">
    <property type="component" value="Chromosome 2L"/>
</dbReference>
<name>A0A0M4E617_DROBS</name>